<dbReference type="InterPro" id="IPR007016">
    <property type="entry name" value="O-antigen_ligase-rel_domated"/>
</dbReference>
<dbReference type="Pfam" id="PF04932">
    <property type="entry name" value="Wzy_C"/>
    <property type="match status" value="1"/>
</dbReference>
<proteinExistence type="predicted"/>
<feature type="transmembrane region" description="Helical" evidence="5">
    <location>
        <begin position="80"/>
        <end position="100"/>
    </location>
</feature>
<keyword evidence="4 5" id="KW-0472">Membrane</keyword>
<evidence type="ECO:0000313" key="7">
    <source>
        <dbReference type="EMBL" id="TDU43547.1"/>
    </source>
</evidence>
<evidence type="ECO:0000256" key="1">
    <source>
        <dbReference type="ARBA" id="ARBA00004141"/>
    </source>
</evidence>
<keyword evidence="8" id="KW-1185">Reference proteome</keyword>
<sequence>MAAVYNIICFNRKNFYKLKSYAFIFPSVFLLVAVISSFFSKNMDEGFNSIQLYLLPMLIGISILNSKIDRLLIIKVCQSFFLASVVSATILISYASYKIIGESDIQDIIFHGFTAFYDQHPVYYAVLLSLALFYASTSKSSQLNKYLKRVGAVILIIALILCASKIVLVVNAIAYLYLLGVEIKANRQNIIYLFGFIAVVTIIYHIPFVKERFVDGLKMEKTTLEFQPTNNFRDKKLFTYTEKQKISDLELRYILWHIGVYHLIEDGKLLTGYGQGDVQDYLDYYYYSYNLAPNWNEGRNIHNQYLHVWVTYGLLMFLLFIGYMIYSLRAAIISKDRLHLFFIGVLSIVFIFEVMLVRNLGINLFYFFNTLFLIKTIYFEDSHPRNQRHTQQPRGI</sequence>
<feature type="transmembrane region" description="Helical" evidence="5">
    <location>
        <begin position="338"/>
        <end position="357"/>
    </location>
</feature>
<dbReference type="GO" id="GO:0016874">
    <property type="term" value="F:ligase activity"/>
    <property type="evidence" value="ECO:0007669"/>
    <property type="project" value="UniProtKB-KW"/>
</dbReference>
<evidence type="ECO:0000313" key="8">
    <source>
        <dbReference type="Proteomes" id="UP000294689"/>
    </source>
</evidence>
<feature type="transmembrane region" description="Helical" evidence="5">
    <location>
        <begin position="50"/>
        <end position="68"/>
    </location>
</feature>
<evidence type="ECO:0000256" key="3">
    <source>
        <dbReference type="ARBA" id="ARBA00022989"/>
    </source>
</evidence>
<dbReference type="EMBL" id="SOBW01000007">
    <property type="protein sequence ID" value="TDU43547.1"/>
    <property type="molecule type" value="Genomic_DNA"/>
</dbReference>
<feature type="transmembrane region" description="Helical" evidence="5">
    <location>
        <begin position="305"/>
        <end position="326"/>
    </location>
</feature>
<keyword evidence="3 5" id="KW-1133">Transmembrane helix</keyword>
<evidence type="ECO:0000256" key="4">
    <source>
        <dbReference type="ARBA" id="ARBA00023136"/>
    </source>
</evidence>
<dbReference type="AlphaFoldDB" id="A0A4R7Q7D7"/>
<evidence type="ECO:0000256" key="5">
    <source>
        <dbReference type="SAM" id="Phobius"/>
    </source>
</evidence>
<feature type="domain" description="O-antigen ligase-related" evidence="6">
    <location>
        <begin position="151"/>
        <end position="321"/>
    </location>
</feature>
<gene>
    <name evidence="7" type="ORF">BXY82_0961</name>
</gene>
<organism evidence="7 8">
    <name type="scientific">Gelidibacter sediminis</name>
    <dbReference type="NCBI Taxonomy" id="1608710"/>
    <lineage>
        <taxon>Bacteria</taxon>
        <taxon>Pseudomonadati</taxon>
        <taxon>Bacteroidota</taxon>
        <taxon>Flavobacteriia</taxon>
        <taxon>Flavobacteriales</taxon>
        <taxon>Flavobacteriaceae</taxon>
        <taxon>Gelidibacter</taxon>
    </lineage>
</organism>
<dbReference type="Proteomes" id="UP000294689">
    <property type="component" value="Unassembled WGS sequence"/>
</dbReference>
<keyword evidence="7" id="KW-0436">Ligase</keyword>
<comment type="subcellular location">
    <subcellularLocation>
        <location evidence="1">Membrane</location>
        <topology evidence="1">Multi-pass membrane protein</topology>
    </subcellularLocation>
</comment>
<protein>
    <submittedName>
        <fullName evidence="7">O-antigen ligase</fullName>
    </submittedName>
</protein>
<evidence type="ECO:0000259" key="6">
    <source>
        <dbReference type="Pfam" id="PF04932"/>
    </source>
</evidence>
<feature type="transmembrane region" description="Helical" evidence="5">
    <location>
        <begin position="150"/>
        <end position="178"/>
    </location>
</feature>
<comment type="caution">
    <text evidence="7">The sequence shown here is derived from an EMBL/GenBank/DDBJ whole genome shotgun (WGS) entry which is preliminary data.</text>
</comment>
<evidence type="ECO:0000256" key="2">
    <source>
        <dbReference type="ARBA" id="ARBA00022692"/>
    </source>
</evidence>
<feature type="transmembrane region" description="Helical" evidence="5">
    <location>
        <begin position="21"/>
        <end position="38"/>
    </location>
</feature>
<dbReference type="PANTHER" id="PTHR37422">
    <property type="entry name" value="TEICHURONIC ACID BIOSYNTHESIS PROTEIN TUAE"/>
    <property type="match status" value="1"/>
</dbReference>
<dbReference type="PANTHER" id="PTHR37422:SF13">
    <property type="entry name" value="LIPOPOLYSACCHARIDE BIOSYNTHESIS PROTEIN PA4999-RELATED"/>
    <property type="match status" value="1"/>
</dbReference>
<keyword evidence="2 5" id="KW-0812">Transmembrane</keyword>
<feature type="transmembrane region" description="Helical" evidence="5">
    <location>
        <begin position="120"/>
        <end position="138"/>
    </location>
</feature>
<reference evidence="7 8" key="1">
    <citation type="submission" date="2019-03" db="EMBL/GenBank/DDBJ databases">
        <title>Genomic Encyclopedia of Archaeal and Bacterial Type Strains, Phase II (KMG-II): from individual species to whole genera.</title>
        <authorList>
            <person name="Goeker M."/>
        </authorList>
    </citation>
    <scope>NUCLEOTIDE SEQUENCE [LARGE SCALE GENOMIC DNA]</scope>
    <source>
        <strain evidence="7 8">DSM 28135</strain>
    </source>
</reference>
<dbReference type="GO" id="GO:0016020">
    <property type="term" value="C:membrane"/>
    <property type="evidence" value="ECO:0007669"/>
    <property type="project" value="UniProtKB-SubCell"/>
</dbReference>
<feature type="transmembrane region" description="Helical" evidence="5">
    <location>
        <begin position="190"/>
        <end position="209"/>
    </location>
</feature>
<accession>A0A4R7Q7D7</accession>
<dbReference type="InterPro" id="IPR051533">
    <property type="entry name" value="WaaL-like"/>
</dbReference>
<name>A0A4R7Q7D7_9FLAO</name>